<keyword evidence="4" id="KW-1185">Reference proteome</keyword>
<dbReference type="STRING" id="685588.A0A067SQX6"/>
<evidence type="ECO:0000256" key="2">
    <source>
        <dbReference type="SAM" id="MobiDB-lite"/>
    </source>
</evidence>
<feature type="compositionally biased region" description="Basic and acidic residues" evidence="2">
    <location>
        <begin position="30"/>
        <end position="43"/>
    </location>
</feature>
<reference evidence="4" key="1">
    <citation type="journal article" date="2014" name="Proc. Natl. Acad. Sci. U.S.A.">
        <title>Extensive sampling of basidiomycete genomes demonstrates inadequacy of the white-rot/brown-rot paradigm for wood decay fungi.</title>
        <authorList>
            <person name="Riley R."/>
            <person name="Salamov A.A."/>
            <person name="Brown D.W."/>
            <person name="Nagy L.G."/>
            <person name="Floudas D."/>
            <person name="Held B.W."/>
            <person name="Levasseur A."/>
            <person name="Lombard V."/>
            <person name="Morin E."/>
            <person name="Otillar R."/>
            <person name="Lindquist E.A."/>
            <person name="Sun H."/>
            <person name="LaButti K.M."/>
            <person name="Schmutz J."/>
            <person name="Jabbour D."/>
            <person name="Luo H."/>
            <person name="Baker S.E."/>
            <person name="Pisabarro A.G."/>
            <person name="Walton J.D."/>
            <person name="Blanchette R.A."/>
            <person name="Henrissat B."/>
            <person name="Martin F."/>
            <person name="Cullen D."/>
            <person name="Hibbett D.S."/>
            <person name="Grigoriev I.V."/>
        </authorList>
    </citation>
    <scope>NUCLEOTIDE SEQUENCE [LARGE SCALE GENOMIC DNA]</scope>
    <source>
        <strain evidence="4">CBS 339.88</strain>
    </source>
</reference>
<feature type="compositionally biased region" description="Low complexity" evidence="2">
    <location>
        <begin position="44"/>
        <end position="56"/>
    </location>
</feature>
<dbReference type="OrthoDB" id="3269001at2759"/>
<proteinExistence type="predicted"/>
<sequence>MPQVICTCYYCCKKTVVVNGVSQPGSKVDSSTRLRHEKKDRSSRSQSPSAARQNQAGPSPAENPGQHQAIQIILTTTLILVQAALAASGFNVTIPGIKIPNDIRTAYKICSIEPEIQHIICCPQCFSIVPRPIPWRCQWKASPRSRACNTDLWKLRGTGAGPKWVPQCLFTMQSFDSWLRFFLSRRVIEENLEQTFHRHRTARQSAAFGSTMHDVQDSPAWQGLYDSVQSPYHLTFAIYIDWFNPYTNRIAGKTVSAGTIMLYCLNLPPHLRYRIENMFVIGITPTPHAPDIITISHLLDPIMTAVLKYASTPGESVPTSKHPDGTPIVVKVVPLVADLEANKKASGFLSHSATFYCSFCYSKKSDVENLDIRSWTLRTGAEVRSQANIWLGKITKAERAAEETKTGVRWSAFHRLPYWDPVDHNILGPMHNWNDGVLQNHLRLLWGVGRDTKEEQKQKEIEVEDRWTATDISESASELEELRQEAAEHSAEAALAMEQMIPPNSLSPSPLNNPLSPSTPTQALMSHDFDMHDINDQDYIPPVSLDSPPFDFTSSQLQAIRTGIRDVSLPTWVQRPPTNLGEAQHGKLKAYEYLTLFIWIFPLIIPEIWYSIQASDHDHDQLECFHHLVSATNIVSSFTTSFAKADKYTHHYTHYRILIQKLFPHFPSKPNHHYAMHNGNLMKRWGPLPCLSENFGERVNGMLQRINTNSRLNDLDLTMLRQISRRGRLEAKLHDGADKASKKLAPILDPPSLFDSKSHDGLWMIKASALNDSEYDTLLSYLHQTGRPYRRWDSLPHPDGSLVLRTTVARPRQIVWNNHTFSCQKSHKGNSAIYFFDPTTQSRRTGFIEKIWELPLDNILRIFVVVRAHQILPPDIEAKAPFLHYSGFQTRILYSQPSNELIIIEPIHIITHLTTLERPTGTYGINCPTLVVCWALDRGQQH</sequence>
<dbReference type="PANTHER" id="PTHR46579">
    <property type="entry name" value="F5/8 TYPE C DOMAIN-CONTAINING PROTEIN-RELATED"/>
    <property type="match status" value="1"/>
</dbReference>
<gene>
    <name evidence="3" type="ORF">GALMADRAFT_228432</name>
</gene>
<protein>
    <submittedName>
        <fullName evidence="3">Uncharacterized protein</fullName>
    </submittedName>
</protein>
<keyword evidence="1" id="KW-0175">Coiled coil</keyword>
<evidence type="ECO:0000313" key="4">
    <source>
        <dbReference type="Proteomes" id="UP000027222"/>
    </source>
</evidence>
<organism evidence="3 4">
    <name type="scientific">Galerina marginata (strain CBS 339.88)</name>
    <dbReference type="NCBI Taxonomy" id="685588"/>
    <lineage>
        <taxon>Eukaryota</taxon>
        <taxon>Fungi</taxon>
        <taxon>Dikarya</taxon>
        <taxon>Basidiomycota</taxon>
        <taxon>Agaricomycotina</taxon>
        <taxon>Agaricomycetes</taxon>
        <taxon>Agaricomycetidae</taxon>
        <taxon>Agaricales</taxon>
        <taxon>Agaricineae</taxon>
        <taxon>Strophariaceae</taxon>
        <taxon>Galerina</taxon>
    </lineage>
</organism>
<evidence type="ECO:0000313" key="3">
    <source>
        <dbReference type="EMBL" id="KDR73350.1"/>
    </source>
</evidence>
<dbReference type="PANTHER" id="PTHR46579:SF1">
    <property type="entry name" value="F5_8 TYPE C DOMAIN-CONTAINING PROTEIN"/>
    <property type="match status" value="1"/>
</dbReference>
<dbReference type="EMBL" id="KL142386">
    <property type="protein sequence ID" value="KDR73350.1"/>
    <property type="molecule type" value="Genomic_DNA"/>
</dbReference>
<dbReference type="Proteomes" id="UP000027222">
    <property type="component" value="Unassembled WGS sequence"/>
</dbReference>
<accession>A0A067SQX6</accession>
<evidence type="ECO:0000256" key="1">
    <source>
        <dbReference type="SAM" id="Coils"/>
    </source>
</evidence>
<name>A0A067SQX6_GALM3</name>
<dbReference type="AlphaFoldDB" id="A0A067SQX6"/>
<feature type="region of interest" description="Disordered" evidence="2">
    <location>
        <begin position="24"/>
        <end position="65"/>
    </location>
</feature>
<feature type="coiled-coil region" evidence="1">
    <location>
        <begin position="472"/>
        <end position="499"/>
    </location>
</feature>
<dbReference type="HOGENOM" id="CLU_002101_0_0_1"/>